<reference evidence="1 2" key="1">
    <citation type="journal article" date="2018" name="Nat. Biotechnol.">
        <title>A standardized bacterial taxonomy based on genome phylogeny substantially revises the tree of life.</title>
        <authorList>
            <person name="Parks D.H."/>
            <person name="Chuvochina M."/>
            <person name="Waite D.W."/>
            <person name="Rinke C."/>
            <person name="Skarshewski A."/>
            <person name="Chaumeil P.A."/>
            <person name="Hugenholtz P."/>
        </authorList>
    </citation>
    <scope>NUCLEOTIDE SEQUENCE [LARGE SCALE GENOMIC DNA]</scope>
    <source>
        <strain evidence="1">UBA9375</strain>
    </source>
</reference>
<protein>
    <recommendedName>
        <fullName evidence="3">DUF1573 domain-containing protein</fullName>
    </recommendedName>
</protein>
<accession>A0A3D3R9G7</accession>
<organism evidence="1 2">
    <name type="scientific">Gimesia maris</name>
    <dbReference type="NCBI Taxonomy" id="122"/>
    <lineage>
        <taxon>Bacteria</taxon>
        <taxon>Pseudomonadati</taxon>
        <taxon>Planctomycetota</taxon>
        <taxon>Planctomycetia</taxon>
        <taxon>Planctomycetales</taxon>
        <taxon>Planctomycetaceae</taxon>
        <taxon>Gimesia</taxon>
    </lineage>
</organism>
<dbReference type="AlphaFoldDB" id="A0A3D3R9G7"/>
<sequence length="95" mass="10384">MVTSLDDADSETPHGGILTQILVSNHSSSLVRVVGFSARCSCIERLFDLPRVLAPGDEVALEVKIYLPLPEGGAPAIVFVEEGQTVWKRKVYFIQ</sequence>
<evidence type="ECO:0000313" key="2">
    <source>
        <dbReference type="Proteomes" id="UP000263642"/>
    </source>
</evidence>
<evidence type="ECO:0000313" key="1">
    <source>
        <dbReference type="EMBL" id="HCO25236.1"/>
    </source>
</evidence>
<dbReference type="EMBL" id="DQAY01000120">
    <property type="protein sequence ID" value="HCO25236.1"/>
    <property type="molecule type" value="Genomic_DNA"/>
</dbReference>
<gene>
    <name evidence="1" type="ORF">DIT97_20245</name>
</gene>
<evidence type="ECO:0008006" key="3">
    <source>
        <dbReference type="Google" id="ProtNLM"/>
    </source>
</evidence>
<name>A0A3D3R9G7_9PLAN</name>
<dbReference type="Proteomes" id="UP000263642">
    <property type="component" value="Unassembled WGS sequence"/>
</dbReference>
<proteinExistence type="predicted"/>
<comment type="caution">
    <text evidence="1">The sequence shown here is derived from an EMBL/GenBank/DDBJ whole genome shotgun (WGS) entry which is preliminary data.</text>
</comment>